<comment type="caution">
    <text evidence="3">The sequence shown here is derived from an EMBL/GenBank/DDBJ whole genome shotgun (WGS) entry which is preliminary data.</text>
</comment>
<evidence type="ECO:0000259" key="2">
    <source>
        <dbReference type="Pfam" id="PF25547"/>
    </source>
</evidence>
<evidence type="ECO:0000313" key="3">
    <source>
        <dbReference type="EMBL" id="MEU1956346.1"/>
    </source>
</evidence>
<dbReference type="InterPro" id="IPR057746">
    <property type="entry name" value="CpnT-like_N"/>
</dbReference>
<accession>A0ABV2WZM2</accession>
<evidence type="ECO:0000256" key="1">
    <source>
        <dbReference type="SAM" id="MobiDB-lite"/>
    </source>
</evidence>
<keyword evidence="4" id="KW-1185">Reference proteome</keyword>
<feature type="compositionally biased region" description="Basic and acidic residues" evidence="1">
    <location>
        <begin position="535"/>
        <end position="559"/>
    </location>
</feature>
<dbReference type="RefSeq" id="WP_356959595.1">
    <property type="nucleotide sequence ID" value="NZ_JBEYBD010000031.1"/>
</dbReference>
<name>A0ABV2WZM2_9NOCA</name>
<feature type="compositionally biased region" description="Low complexity" evidence="1">
    <location>
        <begin position="492"/>
        <end position="508"/>
    </location>
</feature>
<reference evidence="3 4" key="1">
    <citation type="submission" date="2024-06" db="EMBL/GenBank/DDBJ databases">
        <title>The Natural Products Discovery Center: Release of the First 8490 Sequenced Strains for Exploring Actinobacteria Biosynthetic Diversity.</title>
        <authorList>
            <person name="Kalkreuter E."/>
            <person name="Kautsar S.A."/>
            <person name="Yang D."/>
            <person name="Bader C.D."/>
            <person name="Teijaro C.N."/>
            <person name="Fluegel L."/>
            <person name="Davis C.M."/>
            <person name="Simpson J.R."/>
            <person name="Lauterbach L."/>
            <person name="Steele A.D."/>
            <person name="Gui C."/>
            <person name="Meng S."/>
            <person name="Li G."/>
            <person name="Viehrig K."/>
            <person name="Ye F."/>
            <person name="Su P."/>
            <person name="Kiefer A.F."/>
            <person name="Nichols A."/>
            <person name="Cepeda A.J."/>
            <person name="Yan W."/>
            <person name="Fan B."/>
            <person name="Jiang Y."/>
            <person name="Adhikari A."/>
            <person name="Zheng C.-J."/>
            <person name="Schuster L."/>
            <person name="Cowan T.M."/>
            <person name="Smanski M.J."/>
            <person name="Chevrette M.G."/>
            <person name="De Carvalho L.P.S."/>
            <person name="Shen B."/>
        </authorList>
    </citation>
    <scope>NUCLEOTIDE SEQUENCE [LARGE SCALE GENOMIC DNA]</scope>
    <source>
        <strain evidence="3 4">NPDC019708</strain>
    </source>
</reference>
<feature type="compositionally biased region" description="Low complexity" evidence="1">
    <location>
        <begin position="307"/>
        <end position="329"/>
    </location>
</feature>
<dbReference type="Pfam" id="PF25547">
    <property type="entry name" value="WXG100_2"/>
    <property type="match status" value="1"/>
</dbReference>
<feature type="compositionally biased region" description="Low complexity" evidence="1">
    <location>
        <begin position="447"/>
        <end position="462"/>
    </location>
</feature>
<feature type="compositionally biased region" description="Gly residues" evidence="1">
    <location>
        <begin position="426"/>
        <end position="439"/>
    </location>
</feature>
<feature type="compositionally biased region" description="Low complexity" evidence="1">
    <location>
        <begin position="517"/>
        <end position="527"/>
    </location>
</feature>
<dbReference type="Proteomes" id="UP001550628">
    <property type="component" value="Unassembled WGS sequence"/>
</dbReference>
<feature type="region of interest" description="Disordered" evidence="1">
    <location>
        <begin position="238"/>
        <end position="581"/>
    </location>
</feature>
<gene>
    <name evidence="3" type="ORF">ABZ510_31435</name>
</gene>
<evidence type="ECO:0000313" key="4">
    <source>
        <dbReference type="Proteomes" id="UP001550628"/>
    </source>
</evidence>
<sequence>MATFLNFIGVPYPDINEDQVRELAGHVRTFADEVAGTHGAATGAITDMGSVYQGQSYRALVASWASLSSSHMERLDELCRAVATALEIAAEVITVVKVAVLTELAVLAAAYAAAMAATVATSGASVALSQSISLAARRLVKAMEEMLIGYIVAEVLGKAIEPLEDAVADMINGVVYNTTADLLGVDTGGKDVVYIDPDEVRRYAQVLDDHADDIMKHAEKFANGVAALDFTTPVGLPGASAPVTQEGGPPNSPAASAPVRQVPQEVATTPRNWIPESTVGAVPAQDAGAPAHADDRSPAAEAPPQNATGSPAAGPAAAGQSGVPGASAGTGPGQAEDLRAPGPPVESPAVDAQTTEPPGERPPVVDGREPDSAATRISAASGDDMAGANPGDLGVGAEQSAQGAGAGGVDSARGVEAASVPPGRIGDPGGASTGGGGGPASPWNRQSSAPGGSPAGSGNTAPGGRGRRRGTDGDKPGRTAGGRRRRAARQNPWSARPAATSAPARTPWGKPAERTEPAVPAVAAEGDVPPPVVPADRDRKDGTEGKDGAARESAGRAHQPDTGGPAVSAPVRADEGPPPRG</sequence>
<organism evidence="3 4">
    <name type="scientific">Nocardia rhamnosiphila</name>
    <dbReference type="NCBI Taxonomy" id="426716"/>
    <lineage>
        <taxon>Bacteria</taxon>
        <taxon>Bacillati</taxon>
        <taxon>Actinomycetota</taxon>
        <taxon>Actinomycetes</taxon>
        <taxon>Mycobacteriales</taxon>
        <taxon>Nocardiaceae</taxon>
        <taxon>Nocardia</taxon>
    </lineage>
</organism>
<dbReference type="Gene3D" id="1.10.287.1060">
    <property type="entry name" value="ESAT-6-like"/>
    <property type="match status" value="1"/>
</dbReference>
<dbReference type="EMBL" id="JBEYBF010000036">
    <property type="protein sequence ID" value="MEU1956346.1"/>
    <property type="molecule type" value="Genomic_DNA"/>
</dbReference>
<feature type="compositionally biased region" description="Basic and acidic residues" evidence="1">
    <location>
        <begin position="572"/>
        <end position="581"/>
    </location>
</feature>
<protein>
    <recommendedName>
        <fullName evidence="2">Outer membrane channel protein CpnT-like N-terminal domain-containing protein</fullName>
    </recommendedName>
</protein>
<feature type="domain" description="Outer membrane channel protein CpnT-like N-terminal" evidence="2">
    <location>
        <begin position="11"/>
        <end position="128"/>
    </location>
</feature>
<proteinExistence type="predicted"/>